<evidence type="ECO:0000256" key="4">
    <source>
        <dbReference type="PROSITE-ProRule" id="PRU00325"/>
    </source>
</evidence>
<accession>A0AAE1YI06</accession>
<dbReference type="PANTHER" id="PTHR31973:SF187">
    <property type="entry name" value="MUTATOR TRANSPOSASE MUDRA PROTEIN"/>
    <property type="match status" value="1"/>
</dbReference>
<dbReference type="Pfam" id="PF04434">
    <property type="entry name" value="SWIM"/>
    <property type="match status" value="1"/>
</dbReference>
<feature type="domain" description="SWIM-type" evidence="6">
    <location>
        <begin position="178"/>
        <end position="210"/>
    </location>
</feature>
<gene>
    <name evidence="7" type="ORF">Salat_1359600</name>
</gene>
<organism evidence="7 8">
    <name type="scientific">Sesamum alatum</name>
    <dbReference type="NCBI Taxonomy" id="300844"/>
    <lineage>
        <taxon>Eukaryota</taxon>
        <taxon>Viridiplantae</taxon>
        <taxon>Streptophyta</taxon>
        <taxon>Embryophyta</taxon>
        <taxon>Tracheophyta</taxon>
        <taxon>Spermatophyta</taxon>
        <taxon>Magnoliopsida</taxon>
        <taxon>eudicotyledons</taxon>
        <taxon>Gunneridae</taxon>
        <taxon>Pentapetalae</taxon>
        <taxon>asterids</taxon>
        <taxon>lamiids</taxon>
        <taxon>Lamiales</taxon>
        <taxon>Pedaliaceae</taxon>
        <taxon>Sesamum</taxon>
    </lineage>
</organism>
<feature type="compositionally biased region" description="Basic and acidic residues" evidence="5">
    <location>
        <begin position="273"/>
        <end position="282"/>
    </location>
</feature>
<sequence>MEGAYFDFKYDDCGNQIIDLHEGIIFDNVQHFKEILTRYSVQEGIKVKKVKNDKQMVTAVCNNSDQCTWRLHASTYGDGVTFKIKNITGVHTCVRNLKGSGASAKWIASQFKDKYKCNPEKSVEELDSALRSKFGVHAYSSKLYRARKIAMNLAAGDHEMSYCKIPRYIAAVSDDRKYIVNLKELTCQCREWQVSGIPCKHAMGCILYMRLDPVQFVDEHLTTEAYLRTYKGKIQVVPDESIWPENPYIPPLKPPIHKKKNKTFKQGPLQVNRRKEPNEPPKVHKRSIHKTSIQGL</sequence>
<dbReference type="AlphaFoldDB" id="A0AAE1YI06"/>
<feature type="region of interest" description="Disordered" evidence="5">
    <location>
        <begin position="254"/>
        <end position="296"/>
    </location>
</feature>
<name>A0AAE1YI06_9LAMI</name>
<evidence type="ECO:0000256" key="5">
    <source>
        <dbReference type="SAM" id="MobiDB-lite"/>
    </source>
</evidence>
<dbReference type="InterPro" id="IPR004332">
    <property type="entry name" value="Transposase_MuDR"/>
</dbReference>
<dbReference type="EMBL" id="JACGWO010000004">
    <property type="protein sequence ID" value="KAK4430589.1"/>
    <property type="molecule type" value="Genomic_DNA"/>
</dbReference>
<protein>
    <recommendedName>
        <fullName evidence="6">SWIM-type domain-containing protein</fullName>
    </recommendedName>
</protein>
<comment type="caution">
    <text evidence="7">The sequence shown here is derived from an EMBL/GenBank/DDBJ whole genome shotgun (WGS) entry which is preliminary data.</text>
</comment>
<dbReference type="InterPro" id="IPR006564">
    <property type="entry name" value="Znf_PMZ"/>
</dbReference>
<evidence type="ECO:0000256" key="3">
    <source>
        <dbReference type="ARBA" id="ARBA00022833"/>
    </source>
</evidence>
<dbReference type="Pfam" id="PF03108">
    <property type="entry name" value="DBD_Tnp_Mut"/>
    <property type="match status" value="1"/>
</dbReference>
<keyword evidence="1" id="KW-0479">Metal-binding</keyword>
<dbReference type="Proteomes" id="UP001293254">
    <property type="component" value="Unassembled WGS sequence"/>
</dbReference>
<dbReference type="PROSITE" id="PS50966">
    <property type="entry name" value="ZF_SWIM"/>
    <property type="match status" value="1"/>
</dbReference>
<evidence type="ECO:0000259" key="6">
    <source>
        <dbReference type="PROSITE" id="PS50966"/>
    </source>
</evidence>
<dbReference type="PANTHER" id="PTHR31973">
    <property type="entry name" value="POLYPROTEIN, PUTATIVE-RELATED"/>
    <property type="match status" value="1"/>
</dbReference>
<dbReference type="SMART" id="SM00575">
    <property type="entry name" value="ZnF_PMZ"/>
    <property type="match status" value="1"/>
</dbReference>
<keyword evidence="2 4" id="KW-0863">Zinc-finger</keyword>
<evidence type="ECO:0000313" key="8">
    <source>
        <dbReference type="Proteomes" id="UP001293254"/>
    </source>
</evidence>
<evidence type="ECO:0000313" key="7">
    <source>
        <dbReference type="EMBL" id="KAK4430589.1"/>
    </source>
</evidence>
<dbReference type="GO" id="GO:0008270">
    <property type="term" value="F:zinc ion binding"/>
    <property type="evidence" value="ECO:0007669"/>
    <property type="project" value="UniProtKB-KW"/>
</dbReference>
<reference evidence="7" key="1">
    <citation type="submission" date="2020-06" db="EMBL/GenBank/DDBJ databases">
        <authorList>
            <person name="Li T."/>
            <person name="Hu X."/>
            <person name="Zhang T."/>
            <person name="Song X."/>
            <person name="Zhang H."/>
            <person name="Dai N."/>
            <person name="Sheng W."/>
            <person name="Hou X."/>
            <person name="Wei L."/>
        </authorList>
    </citation>
    <scope>NUCLEOTIDE SEQUENCE</scope>
    <source>
        <strain evidence="7">3651</strain>
        <tissue evidence="7">Leaf</tissue>
    </source>
</reference>
<keyword evidence="3" id="KW-0862">Zinc</keyword>
<evidence type="ECO:0000256" key="2">
    <source>
        <dbReference type="ARBA" id="ARBA00022771"/>
    </source>
</evidence>
<proteinExistence type="predicted"/>
<keyword evidence="8" id="KW-1185">Reference proteome</keyword>
<reference evidence="7" key="2">
    <citation type="journal article" date="2024" name="Plant">
        <title>Genomic evolution and insights into agronomic trait innovations of Sesamum species.</title>
        <authorList>
            <person name="Miao H."/>
            <person name="Wang L."/>
            <person name="Qu L."/>
            <person name="Liu H."/>
            <person name="Sun Y."/>
            <person name="Le M."/>
            <person name="Wang Q."/>
            <person name="Wei S."/>
            <person name="Zheng Y."/>
            <person name="Lin W."/>
            <person name="Duan Y."/>
            <person name="Cao H."/>
            <person name="Xiong S."/>
            <person name="Wang X."/>
            <person name="Wei L."/>
            <person name="Li C."/>
            <person name="Ma Q."/>
            <person name="Ju M."/>
            <person name="Zhao R."/>
            <person name="Li G."/>
            <person name="Mu C."/>
            <person name="Tian Q."/>
            <person name="Mei H."/>
            <person name="Zhang T."/>
            <person name="Gao T."/>
            <person name="Zhang H."/>
        </authorList>
    </citation>
    <scope>NUCLEOTIDE SEQUENCE</scope>
    <source>
        <strain evidence="7">3651</strain>
    </source>
</reference>
<dbReference type="InterPro" id="IPR007527">
    <property type="entry name" value="Znf_SWIM"/>
</dbReference>
<evidence type="ECO:0000256" key="1">
    <source>
        <dbReference type="ARBA" id="ARBA00022723"/>
    </source>
</evidence>